<keyword evidence="1" id="KW-0813">Transport</keyword>
<evidence type="ECO:0000313" key="5">
    <source>
        <dbReference type="EMBL" id="MBB6733589.1"/>
    </source>
</evidence>
<dbReference type="GO" id="GO:0005524">
    <property type="term" value="F:ATP binding"/>
    <property type="evidence" value="ECO:0007669"/>
    <property type="project" value="UniProtKB-KW"/>
</dbReference>
<feature type="domain" description="ABC transporter" evidence="4">
    <location>
        <begin position="2"/>
        <end position="224"/>
    </location>
</feature>
<reference evidence="5 6" key="1">
    <citation type="submission" date="2020-08" db="EMBL/GenBank/DDBJ databases">
        <title>Cohnella phylogeny.</title>
        <authorList>
            <person name="Dunlap C."/>
        </authorList>
    </citation>
    <scope>NUCLEOTIDE SEQUENCE [LARGE SCALE GENOMIC DNA]</scope>
    <source>
        <strain evidence="5 6">CBP 2801</strain>
    </source>
</reference>
<organism evidence="5 6">
    <name type="scientific">Cohnella zeiphila</name>
    <dbReference type="NCBI Taxonomy" id="2761120"/>
    <lineage>
        <taxon>Bacteria</taxon>
        <taxon>Bacillati</taxon>
        <taxon>Bacillota</taxon>
        <taxon>Bacilli</taxon>
        <taxon>Bacillales</taxon>
        <taxon>Paenibacillaceae</taxon>
        <taxon>Cohnella</taxon>
    </lineage>
</organism>
<dbReference type="InterPro" id="IPR051782">
    <property type="entry name" value="ABC_Transporter_VariousFunc"/>
</dbReference>
<dbReference type="InterPro" id="IPR027417">
    <property type="entry name" value="P-loop_NTPase"/>
</dbReference>
<proteinExistence type="predicted"/>
<evidence type="ECO:0000256" key="2">
    <source>
        <dbReference type="ARBA" id="ARBA00022741"/>
    </source>
</evidence>
<accession>A0A7X0SR56</accession>
<dbReference type="AlphaFoldDB" id="A0A7X0SR56"/>
<dbReference type="InterPro" id="IPR003593">
    <property type="entry name" value="AAA+_ATPase"/>
</dbReference>
<comment type="caution">
    <text evidence="5">The sequence shown here is derived from an EMBL/GenBank/DDBJ whole genome shotgun (WGS) entry which is preliminary data.</text>
</comment>
<keyword evidence="6" id="KW-1185">Reference proteome</keyword>
<sequence>MIEVENVRKRYRRRWVLDGLSFRAEKGRITCLIGLNGAGKSTALKAMMGLTPYQEGSIRLEGMALDKRSYERISFVPDHLPMPSAMKLGEGLQFMADFYASWNASRARELMHFFDLNEGERVGNLSKGTAAKYNLVLGLAPDTDYVLMDEPLSGIDVFSRETVASVFSSEWLEGRGVLLTTHEIAEMEHLIDHAVLLKGGRTVRSFDCERVRDEEGKSVLDLMREVLLA</sequence>
<dbReference type="Proteomes" id="UP000564644">
    <property type="component" value="Unassembled WGS sequence"/>
</dbReference>
<dbReference type="EMBL" id="JACJVO010000028">
    <property type="protein sequence ID" value="MBB6733589.1"/>
    <property type="molecule type" value="Genomic_DNA"/>
</dbReference>
<dbReference type="InterPro" id="IPR003439">
    <property type="entry name" value="ABC_transporter-like_ATP-bd"/>
</dbReference>
<evidence type="ECO:0000256" key="1">
    <source>
        <dbReference type="ARBA" id="ARBA00022448"/>
    </source>
</evidence>
<keyword evidence="3 5" id="KW-0067">ATP-binding</keyword>
<evidence type="ECO:0000256" key="3">
    <source>
        <dbReference type="ARBA" id="ARBA00022840"/>
    </source>
</evidence>
<dbReference type="CDD" id="cd03230">
    <property type="entry name" value="ABC_DR_subfamily_A"/>
    <property type="match status" value="1"/>
</dbReference>
<dbReference type="PANTHER" id="PTHR42939:SF1">
    <property type="entry name" value="ABC TRANSPORTER ATP-BINDING PROTEIN ALBC-RELATED"/>
    <property type="match status" value="1"/>
</dbReference>
<evidence type="ECO:0000313" key="6">
    <source>
        <dbReference type="Proteomes" id="UP000564644"/>
    </source>
</evidence>
<evidence type="ECO:0000259" key="4">
    <source>
        <dbReference type="PROSITE" id="PS50893"/>
    </source>
</evidence>
<dbReference type="RefSeq" id="WP_185131250.1">
    <property type="nucleotide sequence ID" value="NZ_JACJVO010000028.1"/>
</dbReference>
<gene>
    <name evidence="5" type="ORF">H7C18_21930</name>
</gene>
<dbReference type="Pfam" id="PF00005">
    <property type="entry name" value="ABC_tran"/>
    <property type="match status" value="1"/>
</dbReference>
<dbReference type="Gene3D" id="3.40.50.300">
    <property type="entry name" value="P-loop containing nucleotide triphosphate hydrolases"/>
    <property type="match status" value="1"/>
</dbReference>
<dbReference type="GO" id="GO:0016887">
    <property type="term" value="F:ATP hydrolysis activity"/>
    <property type="evidence" value="ECO:0007669"/>
    <property type="project" value="InterPro"/>
</dbReference>
<protein>
    <submittedName>
        <fullName evidence="5">ABC transporter ATP-binding protein</fullName>
    </submittedName>
</protein>
<dbReference type="SMART" id="SM00382">
    <property type="entry name" value="AAA"/>
    <property type="match status" value="1"/>
</dbReference>
<dbReference type="SUPFAM" id="SSF52540">
    <property type="entry name" value="P-loop containing nucleoside triphosphate hydrolases"/>
    <property type="match status" value="1"/>
</dbReference>
<name>A0A7X0SR56_9BACL</name>
<dbReference type="PROSITE" id="PS50893">
    <property type="entry name" value="ABC_TRANSPORTER_2"/>
    <property type="match status" value="1"/>
</dbReference>
<keyword evidence="2" id="KW-0547">Nucleotide-binding</keyword>
<dbReference type="PANTHER" id="PTHR42939">
    <property type="entry name" value="ABC TRANSPORTER ATP-BINDING PROTEIN ALBC-RELATED"/>
    <property type="match status" value="1"/>
</dbReference>